<evidence type="ECO:0000313" key="2">
    <source>
        <dbReference type="Proteomes" id="UP001352852"/>
    </source>
</evidence>
<keyword evidence="2" id="KW-1185">Reference proteome</keyword>
<gene>
    <name evidence="1" type="ORF">CHARACLAT_023260</name>
</gene>
<dbReference type="Proteomes" id="UP001352852">
    <property type="component" value="Unassembled WGS sequence"/>
</dbReference>
<comment type="caution">
    <text evidence="1">The sequence shown here is derived from an EMBL/GenBank/DDBJ whole genome shotgun (WGS) entry which is preliminary data.</text>
</comment>
<dbReference type="EMBL" id="JAHUTJ010068027">
    <property type="protein sequence ID" value="MED6291405.1"/>
    <property type="molecule type" value="Genomic_DNA"/>
</dbReference>
<protein>
    <submittedName>
        <fullName evidence="1">Uncharacterized protein</fullName>
    </submittedName>
</protein>
<sequence>MCQELQLSGVFGSGFILQGTGVLNLNEELRECVWISMWRCFFAFIVLLKVLVPPDYIGVLLEPLTPSNGFSCWTTFLRAWYSAPLSDLPSVYRNAVDEASYG</sequence>
<proteinExistence type="predicted"/>
<organism evidence="1 2">
    <name type="scientific">Characodon lateralis</name>
    <dbReference type="NCBI Taxonomy" id="208331"/>
    <lineage>
        <taxon>Eukaryota</taxon>
        <taxon>Metazoa</taxon>
        <taxon>Chordata</taxon>
        <taxon>Craniata</taxon>
        <taxon>Vertebrata</taxon>
        <taxon>Euteleostomi</taxon>
        <taxon>Actinopterygii</taxon>
        <taxon>Neopterygii</taxon>
        <taxon>Teleostei</taxon>
        <taxon>Neoteleostei</taxon>
        <taxon>Acanthomorphata</taxon>
        <taxon>Ovalentaria</taxon>
        <taxon>Atherinomorphae</taxon>
        <taxon>Cyprinodontiformes</taxon>
        <taxon>Goodeidae</taxon>
        <taxon>Characodon</taxon>
    </lineage>
</organism>
<name>A0ABU7EZ80_9TELE</name>
<evidence type="ECO:0000313" key="1">
    <source>
        <dbReference type="EMBL" id="MED6291405.1"/>
    </source>
</evidence>
<reference evidence="1 2" key="1">
    <citation type="submission" date="2021-06" db="EMBL/GenBank/DDBJ databases">
        <authorList>
            <person name="Palmer J.M."/>
        </authorList>
    </citation>
    <scope>NUCLEOTIDE SEQUENCE [LARGE SCALE GENOMIC DNA]</scope>
    <source>
        <strain evidence="1 2">CL_MEX2019</strain>
        <tissue evidence="1">Muscle</tissue>
    </source>
</reference>
<accession>A0ABU7EZ80</accession>